<keyword evidence="1" id="KW-0812">Transmembrane</keyword>
<accession>A0AAV3QXT9</accession>
<evidence type="ECO:0000313" key="2">
    <source>
        <dbReference type="EMBL" id="GAA0168850.1"/>
    </source>
</evidence>
<dbReference type="EMBL" id="BAABME010023799">
    <property type="protein sequence ID" value="GAA0168850.1"/>
    <property type="molecule type" value="Genomic_DNA"/>
</dbReference>
<reference evidence="2 3" key="1">
    <citation type="submission" date="2024-01" db="EMBL/GenBank/DDBJ databases">
        <title>The complete chloroplast genome sequence of Lithospermum erythrorhizon: insights into the phylogenetic relationship among Boraginaceae species and the maternal lineages of purple gromwells.</title>
        <authorList>
            <person name="Okada T."/>
            <person name="Watanabe K."/>
        </authorList>
    </citation>
    <scope>NUCLEOTIDE SEQUENCE [LARGE SCALE GENOMIC DNA]</scope>
</reference>
<sequence length="97" mass="11410">MLILRWSMRLMVILFRLWSVVLRMVLIVRMFRRSSLGLHFLPSGSRQLPPAFATTVTLPPQPPIVPVMQKNDQPKPPVFSGQNFKRWREQVMFYGSR</sequence>
<dbReference type="Proteomes" id="UP001454036">
    <property type="component" value="Unassembled WGS sequence"/>
</dbReference>
<gene>
    <name evidence="2" type="ORF">LIER_40650</name>
</gene>
<keyword evidence="1" id="KW-1133">Transmembrane helix</keyword>
<organism evidence="2 3">
    <name type="scientific">Lithospermum erythrorhizon</name>
    <name type="common">Purple gromwell</name>
    <name type="synonym">Lithospermum officinale var. erythrorhizon</name>
    <dbReference type="NCBI Taxonomy" id="34254"/>
    <lineage>
        <taxon>Eukaryota</taxon>
        <taxon>Viridiplantae</taxon>
        <taxon>Streptophyta</taxon>
        <taxon>Embryophyta</taxon>
        <taxon>Tracheophyta</taxon>
        <taxon>Spermatophyta</taxon>
        <taxon>Magnoliopsida</taxon>
        <taxon>eudicotyledons</taxon>
        <taxon>Gunneridae</taxon>
        <taxon>Pentapetalae</taxon>
        <taxon>asterids</taxon>
        <taxon>lamiids</taxon>
        <taxon>Boraginales</taxon>
        <taxon>Boraginaceae</taxon>
        <taxon>Boraginoideae</taxon>
        <taxon>Lithospermeae</taxon>
        <taxon>Lithospermum</taxon>
    </lineage>
</organism>
<keyword evidence="1" id="KW-0472">Membrane</keyword>
<evidence type="ECO:0000313" key="3">
    <source>
        <dbReference type="Proteomes" id="UP001454036"/>
    </source>
</evidence>
<protein>
    <submittedName>
        <fullName evidence="2">Uncharacterized protein</fullName>
    </submittedName>
</protein>
<keyword evidence="3" id="KW-1185">Reference proteome</keyword>
<comment type="caution">
    <text evidence="2">The sequence shown here is derived from an EMBL/GenBank/DDBJ whole genome shotgun (WGS) entry which is preliminary data.</text>
</comment>
<evidence type="ECO:0000256" key="1">
    <source>
        <dbReference type="SAM" id="Phobius"/>
    </source>
</evidence>
<feature type="transmembrane region" description="Helical" evidence="1">
    <location>
        <begin position="6"/>
        <end position="26"/>
    </location>
</feature>
<dbReference type="AlphaFoldDB" id="A0AAV3QXT9"/>
<name>A0AAV3QXT9_LITER</name>
<proteinExistence type="predicted"/>